<comment type="caution">
    <text evidence="5">The sequence shown here is derived from an EMBL/GenBank/DDBJ whole genome shotgun (WGS) entry which is preliminary data.</text>
</comment>
<feature type="compositionally biased region" description="Low complexity" evidence="2">
    <location>
        <begin position="303"/>
        <end position="324"/>
    </location>
</feature>
<dbReference type="CDD" id="cd02674">
    <property type="entry name" value="Peptidase_C19R"/>
    <property type="match status" value="1"/>
</dbReference>
<dbReference type="Proteomes" id="UP000557566">
    <property type="component" value="Unassembled WGS sequence"/>
</dbReference>
<dbReference type="InterPro" id="IPR001394">
    <property type="entry name" value="Peptidase_C19_UCH"/>
</dbReference>
<evidence type="ECO:0000259" key="4">
    <source>
        <dbReference type="PROSITE" id="PS50235"/>
    </source>
</evidence>
<dbReference type="PROSITE" id="PS50206">
    <property type="entry name" value="RHODANESE_3"/>
    <property type="match status" value="1"/>
</dbReference>
<dbReference type="InterPro" id="IPR050185">
    <property type="entry name" value="Ub_carboxyl-term_hydrolase"/>
</dbReference>
<evidence type="ECO:0000313" key="6">
    <source>
        <dbReference type="Proteomes" id="UP000557566"/>
    </source>
</evidence>
<feature type="region of interest" description="Disordered" evidence="2">
    <location>
        <begin position="590"/>
        <end position="642"/>
    </location>
</feature>
<accession>A0A8H4LT08</accession>
<dbReference type="SMART" id="SM00450">
    <property type="entry name" value="RHOD"/>
    <property type="match status" value="1"/>
</dbReference>
<dbReference type="EMBL" id="JAAVMX010000009">
    <property type="protein sequence ID" value="KAF4504800.1"/>
    <property type="molecule type" value="Genomic_DNA"/>
</dbReference>
<dbReference type="InterPro" id="IPR001763">
    <property type="entry name" value="Rhodanese-like_dom"/>
</dbReference>
<reference evidence="5 6" key="1">
    <citation type="journal article" date="2020" name="Genome Biol. Evol.">
        <title>A new high-quality draft genome assembly of the Chinese cordyceps Ophiocordyceps sinensis.</title>
        <authorList>
            <person name="Shu R."/>
            <person name="Zhang J."/>
            <person name="Meng Q."/>
            <person name="Zhang H."/>
            <person name="Zhou G."/>
            <person name="Li M."/>
            <person name="Wu P."/>
            <person name="Zhao Y."/>
            <person name="Chen C."/>
            <person name="Qin Q."/>
        </authorList>
    </citation>
    <scope>NUCLEOTIDE SEQUENCE [LARGE SCALE GENOMIC DNA]</scope>
    <source>
        <strain evidence="5 6">IOZ07</strain>
    </source>
</reference>
<protein>
    <recommendedName>
        <fullName evidence="7">Ubiquitin carboxyl-terminal hydrolase 2</fullName>
    </recommendedName>
</protein>
<proteinExistence type="inferred from homology"/>
<dbReference type="OrthoDB" id="292964at2759"/>
<dbReference type="GO" id="GO:0016579">
    <property type="term" value="P:protein deubiquitination"/>
    <property type="evidence" value="ECO:0007669"/>
    <property type="project" value="InterPro"/>
</dbReference>
<evidence type="ECO:0000256" key="2">
    <source>
        <dbReference type="SAM" id="MobiDB-lite"/>
    </source>
</evidence>
<dbReference type="InterPro" id="IPR036873">
    <property type="entry name" value="Rhodanese-like_dom_sf"/>
</dbReference>
<evidence type="ECO:0008006" key="7">
    <source>
        <dbReference type="Google" id="ProtNLM"/>
    </source>
</evidence>
<comment type="similarity">
    <text evidence="1">Belongs to the peptidase C19 family.</text>
</comment>
<dbReference type="PANTHER" id="PTHR21646">
    <property type="entry name" value="UBIQUITIN CARBOXYL-TERMINAL HYDROLASE"/>
    <property type="match status" value="1"/>
</dbReference>
<feature type="region of interest" description="Disordered" evidence="2">
    <location>
        <begin position="127"/>
        <end position="218"/>
    </location>
</feature>
<dbReference type="SUPFAM" id="SSF54001">
    <property type="entry name" value="Cysteine proteinases"/>
    <property type="match status" value="1"/>
</dbReference>
<feature type="domain" description="Rhodanese" evidence="3">
    <location>
        <begin position="365"/>
        <end position="493"/>
    </location>
</feature>
<dbReference type="GO" id="GO:0004843">
    <property type="term" value="F:cysteine-type deubiquitinase activity"/>
    <property type="evidence" value="ECO:0007669"/>
    <property type="project" value="InterPro"/>
</dbReference>
<dbReference type="AlphaFoldDB" id="A0A8H4LT08"/>
<keyword evidence="6" id="KW-1185">Reference proteome</keyword>
<name>A0A8H4LT08_9HYPO</name>
<sequence length="1030" mass="114179">MTTDTGLGLSPGLSAKGRARPSAPYPHIDDLLVVPKDIDPNQSIKRLLEMIDVALRQSEMSRNFDRPALALKDYIRASIIAVQVIAKHKDYNVLRDSRSEPGRLYNALLKKISQQSDDYEKIKRNIMEDNKKTGVQPTVRRSVLPSPSRAQGTGSPPAVPMNGDAASSRPQTRPNGRTLQPVNGSPAKTKPAVLPKPQSLHGNAIAPGSGRPAPANNAKPDLTARFANLRGPQSFPGQDPRIKTYPIPTQKPAGPRQMPNSPELDVDSDPTASALPKVPDAVYSPARGSVFGEAARLPTSTPRGLFSRTGSSTSLSSMPSMLPPQSNDFTPAAPTSAVPEEEEEPFELPGEDIITSQQLCEVMKAKRSILLIDIRSREEFDEGHIMSTSIICIEPSILLRENISSEEISESMVLSPNSEQTLFERRDSYDLVVFYDQESEQVPQFPRNSDELVAVSLHRALVHLNYGRHLKRPPRILRGGLDAWVDLMGPLALQPTTSMISTSSTTLVRQRRNGFIQRKGQKFVVTSLQPADVKAWENTLEKDAHQAAARPNFPRTTKDFLKSAPIAAQQQSMRSPPASIEDRQQHGFGSLAQLPAPPARPRAAVQRPSHSGLSQGDDGNGAQSEPGASSLQRTTGRSKKATEQVSAAAAVVKAHTGLNNPRNWCYANSTLQSLLGSPGFGRELADSEWVHKYSVPRKGEEKIDPPQLMVRIMSNLFHWMSTGTFETMKAQTLMDYSRQLCKSSEPSSQFGGPDQQDAQEFMSFIMEQLHDETNPRRDTSENAAQPETSGRPLVQAAMEYWSNHSKSNQSMVDRYWRGMELSTVRCMACNTRTHTFSPFGWIAVPVSRDHDMTLSEALGHYVAGNQLDDFSCDHCKDKKKAMQSMSLARMPPLLCLSFRRFIFRGYTLSKSNTAISWDFNDFDFAPYFLDPSEHDGGADGGAEDRAFGGPFRYECYAVVVHAGRQLNMGHYFAYVRDSSTRDQYSWYCYNDNNVTKVRIGSGDSNDMQKEVFRSGEDRVPYLVFFRRKDA</sequence>
<feature type="region of interest" description="Disordered" evidence="2">
    <location>
        <begin position="1"/>
        <end position="21"/>
    </location>
</feature>
<dbReference type="Gene3D" id="3.90.70.10">
    <property type="entry name" value="Cysteine proteinases"/>
    <property type="match status" value="1"/>
</dbReference>
<dbReference type="SUPFAM" id="SSF52821">
    <property type="entry name" value="Rhodanese/Cell cycle control phosphatase"/>
    <property type="match status" value="1"/>
</dbReference>
<organism evidence="5 6">
    <name type="scientific">Ophiocordyceps sinensis</name>
    <dbReference type="NCBI Taxonomy" id="72228"/>
    <lineage>
        <taxon>Eukaryota</taxon>
        <taxon>Fungi</taxon>
        <taxon>Dikarya</taxon>
        <taxon>Ascomycota</taxon>
        <taxon>Pezizomycotina</taxon>
        <taxon>Sordariomycetes</taxon>
        <taxon>Hypocreomycetidae</taxon>
        <taxon>Hypocreales</taxon>
        <taxon>Ophiocordycipitaceae</taxon>
        <taxon>Ophiocordyceps</taxon>
    </lineage>
</organism>
<feature type="compositionally biased region" description="Polar residues" evidence="2">
    <location>
        <begin position="621"/>
        <end position="635"/>
    </location>
</feature>
<feature type="region of interest" description="Disordered" evidence="2">
    <location>
        <begin position="231"/>
        <end position="335"/>
    </location>
</feature>
<dbReference type="Pfam" id="PF00581">
    <property type="entry name" value="Rhodanese"/>
    <property type="match status" value="1"/>
</dbReference>
<gene>
    <name evidence="5" type="ORF">G6O67_008208</name>
</gene>
<evidence type="ECO:0000256" key="1">
    <source>
        <dbReference type="ARBA" id="ARBA00009085"/>
    </source>
</evidence>
<dbReference type="InterPro" id="IPR038765">
    <property type="entry name" value="Papain-like_cys_pep_sf"/>
</dbReference>
<evidence type="ECO:0000313" key="5">
    <source>
        <dbReference type="EMBL" id="KAF4504800.1"/>
    </source>
</evidence>
<feature type="compositionally biased region" description="Polar residues" evidence="2">
    <location>
        <begin position="168"/>
        <end position="183"/>
    </location>
</feature>
<dbReference type="PROSITE" id="PS50235">
    <property type="entry name" value="USP_3"/>
    <property type="match status" value="1"/>
</dbReference>
<evidence type="ECO:0000259" key="3">
    <source>
        <dbReference type="PROSITE" id="PS50206"/>
    </source>
</evidence>
<dbReference type="Gene3D" id="3.40.250.10">
    <property type="entry name" value="Rhodanese-like domain"/>
    <property type="match status" value="1"/>
</dbReference>
<dbReference type="Pfam" id="PF00443">
    <property type="entry name" value="UCH"/>
    <property type="match status" value="1"/>
</dbReference>
<dbReference type="InterPro" id="IPR028889">
    <property type="entry name" value="USP"/>
</dbReference>
<feature type="domain" description="USP" evidence="4">
    <location>
        <begin position="656"/>
        <end position="1028"/>
    </location>
</feature>